<dbReference type="Pfam" id="PF06094">
    <property type="entry name" value="GGACT"/>
    <property type="match status" value="1"/>
</dbReference>
<dbReference type="RefSeq" id="WP_173970156.1">
    <property type="nucleotide sequence ID" value="NZ_CADCSU010000065.1"/>
</dbReference>
<evidence type="ECO:0000259" key="1">
    <source>
        <dbReference type="Pfam" id="PF06094"/>
    </source>
</evidence>
<evidence type="ECO:0000313" key="2">
    <source>
        <dbReference type="EMBL" id="CAA9197100.1"/>
    </source>
</evidence>
<dbReference type="Proteomes" id="UP000479938">
    <property type="component" value="Unassembled WGS sequence"/>
</dbReference>
<dbReference type="SUPFAM" id="SSF110857">
    <property type="entry name" value="Gamma-glutamyl cyclotransferase-like"/>
    <property type="match status" value="1"/>
</dbReference>
<dbReference type="InterPro" id="IPR036568">
    <property type="entry name" value="GGCT-like_sf"/>
</dbReference>
<dbReference type="InterPro" id="IPR013024">
    <property type="entry name" value="GGCT-like"/>
</dbReference>
<accession>A0A6J4GCZ2</accession>
<dbReference type="EMBL" id="CADCSU010000065">
    <property type="protein sequence ID" value="CAA9197100.1"/>
    <property type="molecule type" value="Genomic_DNA"/>
</dbReference>
<organism evidence="2 3">
    <name type="scientific">Flavobacterium bizetiae</name>
    <dbReference type="NCBI Taxonomy" id="2704140"/>
    <lineage>
        <taxon>Bacteria</taxon>
        <taxon>Pseudomonadati</taxon>
        <taxon>Bacteroidota</taxon>
        <taxon>Flavobacteriia</taxon>
        <taxon>Flavobacteriales</taxon>
        <taxon>Flavobacteriaceae</taxon>
        <taxon>Flavobacterium</taxon>
    </lineage>
</organism>
<name>A0A6J4GCZ2_9FLAO</name>
<gene>
    <name evidence="2" type="ORF">FLA105534_01475</name>
</gene>
<sequence length="118" mass="13238">MKDITLMPALIIYGSLAPGESNHSVMDPVKGEWRKAIIKGKLEEGGWGTSLGYNGFIAVNEEEAQNIKAYVLFSEDLSLHWDYLDEFEGDGYTRIQTQYELENGQTGIGFIYALNQNL</sequence>
<feature type="domain" description="Gamma-glutamylcyclotransferase AIG2-like" evidence="1">
    <location>
        <begin position="11"/>
        <end position="116"/>
    </location>
</feature>
<dbReference type="InterPro" id="IPR009288">
    <property type="entry name" value="AIG2-like_dom"/>
</dbReference>
<evidence type="ECO:0000313" key="3">
    <source>
        <dbReference type="Proteomes" id="UP000479938"/>
    </source>
</evidence>
<proteinExistence type="predicted"/>
<dbReference type="AlphaFoldDB" id="A0A6J4GCZ2"/>
<dbReference type="CDD" id="cd06661">
    <property type="entry name" value="GGCT_like"/>
    <property type="match status" value="1"/>
</dbReference>
<reference evidence="2 3" key="1">
    <citation type="submission" date="2020-02" db="EMBL/GenBank/DDBJ databases">
        <authorList>
            <person name="Criscuolo A."/>
        </authorList>
    </citation>
    <scope>NUCLEOTIDE SEQUENCE [LARGE SCALE GENOMIC DNA]</scope>
    <source>
        <strain evidence="2">CIP105534</strain>
    </source>
</reference>
<protein>
    <recommendedName>
        <fullName evidence="1">Gamma-glutamylcyclotransferase AIG2-like domain-containing protein</fullName>
    </recommendedName>
</protein>
<keyword evidence="3" id="KW-1185">Reference proteome</keyword>
<dbReference type="Gene3D" id="3.10.490.10">
    <property type="entry name" value="Gamma-glutamyl cyclotransferase-like"/>
    <property type="match status" value="1"/>
</dbReference>